<name>A0A3S3NUS8_9ACAR</name>
<dbReference type="OrthoDB" id="258495at2759"/>
<evidence type="ECO:0000313" key="4">
    <source>
        <dbReference type="EMBL" id="RWS03678.1"/>
    </source>
</evidence>
<evidence type="ECO:0008006" key="6">
    <source>
        <dbReference type="Google" id="ProtNLM"/>
    </source>
</evidence>
<accession>A0A3S3NUS8</accession>
<dbReference type="EMBL" id="NCKU01007899">
    <property type="protein sequence ID" value="RWS02298.1"/>
    <property type="molecule type" value="Genomic_DNA"/>
</dbReference>
<dbReference type="Proteomes" id="UP000285301">
    <property type="component" value="Unassembled WGS sequence"/>
</dbReference>
<evidence type="ECO:0000313" key="5">
    <source>
        <dbReference type="Proteomes" id="UP000285301"/>
    </source>
</evidence>
<dbReference type="InterPro" id="IPR013320">
    <property type="entry name" value="ConA-like_dom_sf"/>
</dbReference>
<dbReference type="EMBL" id="NCKU01006271">
    <property type="protein sequence ID" value="RWS03678.1"/>
    <property type="molecule type" value="Genomic_DNA"/>
</dbReference>
<proteinExistence type="predicted"/>
<reference evidence="2" key="2">
    <citation type="submission" date="2018-11" db="EMBL/GenBank/DDBJ databases">
        <title>Trombidioid mite genomics.</title>
        <authorList>
            <person name="Dong X."/>
        </authorList>
    </citation>
    <scope>NUCLEOTIDE SEQUENCE</scope>
    <source>
        <strain evidence="2">UoL-WK</strain>
    </source>
</reference>
<sequence length="287" mass="33390">MHSGRHIWQFHFLENGKGYVGVAHEQQCGFRREGLFYGGVDGTLNDGIFNVASFGEMIYENDKIQIVIELGVKSLQMSVFHNNHPLGTAFNITEKYRKPLFPAFKIFGECRVSVSKLSILPEKVARDIVSSDDSIEGYWQIEQCEEDGEIVSNLNWTDFEVWITEEGTRRFPRQPLPQKAKSNNFLINFYLDKVVTLQIKQLNETNLILVNNNFTILPYIHHLNNVNEMKNARFFFERFTNKFFTINHFKNKIILSNSVDARIVLKRCFKKPFKPLKTNPLKTNCDL</sequence>
<dbReference type="Gene3D" id="2.60.120.920">
    <property type="match status" value="1"/>
</dbReference>
<protein>
    <recommendedName>
        <fullName evidence="6">B30.2/SPRY domain-containing protein</fullName>
    </recommendedName>
</protein>
<organism evidence="2 5">
    <name type="scientific">Dinothrombium tinctorium</name>
    <dbReference type="NCBI Taxonomy" id="1965070"/>
    <lineage>
        <taxon>Eukaryota</taxon>
        <taxon>Metazoa</taxon>
        <taxon>Ecdysozoa</taxon>
        <taxon>Arthropoda</taxon>
        <taxon>Chelicerata</taxon>
        <taxon>Arachnida</taxon>
        <taxon>Acari</taxon>
        <taxon>Acariformes</taxon>
        <taxon>Trombidiformes</taxon>
        <taxon>Prostigmata</taxon>
        <taxon>Anystina</taxon>
        <taxon>Parasitengona</taxon>
        <taxon>Trombidioidea</taxon>
        <taxon>Trombidiidae</taxon>
        <taxon>Dinothrombium</taxon>
    </lineage>
</organism>
<reference evidence="2 5" key="1">
    <citation type="journal article" date="2018" name="Gigascience">
        <title>Genomes of trombidid mites reveal novel predicted allergens and laterally-transferred genes associated with secondary metabolism.</title>
        <authorList>
            <person name="Dong X."/>
            <person name="Chaisiri K."/>
            <person name="Xia D."/>
            <person name="Armstrong S.D."/>
            <person name="Fang Y."/>
            <person name="Donnelly M.J."/>
            <person name="Kadowaki T."/>
            <person name="McGarry J.W."/>
            <person name="Darby A.C."/>
            <person name="Makepeace B.L."/>
        </authorList>
    </citation>
    <scope>NUCLEOTIDE SEQUENCE [LARGE SCALE GENOMIC DNA]</scope>
    <source>
        <strain evidence="2">UoL-WK</strain>
    </source>
</reference>
<dbReference type="EMBL" id="NCKU01009960">
    <property type="protein sequence ID" value="RWS01043.1"/>
    <property type="molecule type" value="Genomic_DNA"/>
</dbReference>
<evidence type="ECO:0000313" key="1">
    <source>
        <dbReference type="EMBL" id="RWS01043.1"/>
    </source>
</evidence>
<evidence type="ECO:0000313" key="2">
    <source>
        <dbReference type="EMBL" id="RWS02282.1"/>
    </source>
</evidence>
<dbReference type="InterPro" id="IPR043136">
    <property type="entry name" value="B30.2/SPRY_sf"/>
</dbReference>
<evidence type="ECO:0000313" key="3">
    <source>
        <dbReference type="EMBL" id="RWS02298.1"/>
    </source>
</evidence>
<dbReference type="EMBL" id="NCKU01007918">
    <property type="protein sequence ID" value="RWS02282.1"/>
    <property type="molecule type" value="Genomic_DNA"/>
</dbReference>
<dbReference type="AlphaFoldDB" id="A0A3S3NUS8"/>
<keyword evidence="5" id="KW-1185">Reference proteome</keyword>
<dbReference type="SUPFAM" id="SSF49899">
    <property type="entry name" value="Concanavalin A-like lectins/glucanases"/>
    <property type="match status" value="1"/>
</dbReference>
<gene>
    <name evidence="4" type="ORF">B4U79_16488</name>
    <name evidence="3" type="ORF">B4U79_16632</name>
    <name evidence="2" type="ORF">B4U79_16636</name>
    <name evidence="1" type="ORF">B4U79_16776</name>
</gene>
<comment type="caution">
    <text evidence="2">The sequence shown here is derived from an EMBL/GenBank/DDBJ whole genome shotgun (WGS) entry which is preliminary data.</text>
</comment>